<keyword evidence="2" id="KW-1185">Reference proteome</keyword>
<dbReference type="EMBL" id="JBEDUW010000004">
    <property type="protein sequence ID" value="KAK9930854.1"/>
    <property type="molecule type" value="Genomic_DNA"/>
</dbReference>
<reference evidence="1 2" key="1">
    <citation type="journal article" date="2023" name="G3 (Bethesda)">
        <title>A chromosome-length genome assembly and annotation of blackberry (Rubus argutus, cv. 'Hillquist').</title>
        <authorList>
            <person name="Bruna T."/>
            <person name="Aryal R."/>
            <person name="Dudchenko O."/>
            <person name="Sargent D.J."/>
            <person name="Mead D."/>
            <person name="Buti M."/>
            <person name="Cavallini A."/>
            <person name="Hytonen T."/>
            <person name="Andres J."/>
            <person name="Pham M."/>
            <person name="Weisz D."/>
            <person name="Mascagni F."/>
            <person name="Usai G."/>
            <person name="Natali L."/>
            <person name="Bassil N."/>
            <person name="Fernandez G.E."/>
            <person name="Lomsadze A."/>
            <person name="Armour M."/>
            <person name="Olukolu B."/>
            <person name="Poorten T."/>
            <person name="Britton C."/>
            <person name="Davik J."/>
            <person name="Ashrafi H."/>
            <person name="Aiden E.L."/>
            <person name="Borodovsky M."/>
            <person name="Worthington M."/>
        </authorList>
    </citation>
    <scope>NUCLEOTIDE SEQUENCE [LARGE SCALE GENOMIC DNA]</scope>
    <source>
        <strain evidence="1">PI 553951</strain>
    </source>
</reference>
<protein>
    <recommendedName>
        <fullName evidence="3">Secreted protein</fullName>
    </recommendedName>
</protein>
<evidence type="ECO:0000313" key="2">
    <source>
        <dbReference type="Proteomes" id="UP001457282"/>
    </source>
</evidence>
<proteinExistence type="predicted"/>
<evidence type="ECO:0008006" key="3">
    <source>
        <dbReference type="Google" id="ProtNLM"/>
    </source>
</evidence>
<organism evidence="1 2">
    <name type="scientific">Rubus argutus</name>
    <name type="common">Southern blackberry</name>
    <dbReference type="NCBI Taxonomy" id="59490"/>
    <lineage>
        <taxon>Eukaryota</taxon>
        <taxon>Viridiplantae</taxon>
        <taxon>Streptophyta</taxon>
        <taxon>Embryophyta</taxon>
        <taxon>Tracheophyta</taxon>
        <taxon>Spermatophyta</taxon>
        <taxon>Magnoliopsida</taxon>
        <taxon>eudicotyledons</taxon>
        <taxon>Gunneridae</taxon>
        <taxon>Pentapetalae</taxon>
        <taxon>rosids</taxon>
        <taxon>fabids</taxon>
        <taxon>Rosales</taxon>
        <taxon>Rosaceae</taxon>
        <taxon>Rosoideae</taxon>
        <taxon>Rosoideae incertae sedis</taxon>
        <taxon>Rubus</taxon>
    </lineage>
</organism>
<comment type="caution">
    <text evidence="1">The sequence shown here is derived from an EMBL/GenBank/DDBJ whole genome shotgun (WGS) entry which is preliminary data.</text>
</comment>
<sequence>MTLQRLLTVVKLQSMGTAWVMRTGDALGAEGGHDYSFMGWWVPRLGAVNNSRCDDKLELQLVARHCVRLVAWTEQRQAAVKCRGEDR</sequence>
<accession>A0AAW1X4C5</accession>
<gene>
    <name evidence="1" type="ORF">M0R45_018162</name>
</gene>
<dbReference type="Proteomes" id="UP001457282">
    <property type="component" value="Unassembled WGS sequence"/>
</dbReference>
<dbReference type="AlphaFoldDB" id="A0AAW1X4C5"/>
<name>A0AAW1X4C5_RUBAR</name>
<evidence type="ECO:0000313" key="1">
    <source>
        <dbReference type="EMBL" id="KAK9930854.1"/>
    </source>
</evidence>